<sequence length="13" mass="1462">MKRNSDGNVVLTK</sequence>
<evidence type="ECO:0000313" key="1">
    <source>
        <dbReference type="EMBL" id="KAK6803829.1"/>
    </source>
</evidence>
<protein>
    <submittedName>
        <fullName evidence="1">Uncharacterized protein</fullName>
    </submittedName>
</protein>
<proteinExistence type="predicted"/>
<organism evidence="1 2">
    <name type="scientific">Solanum bulbocastanum</name>
    <name type="common">Wild potato</name>
    <dbReference type="NCBI Taxonomy" id="147425"/>
    <lineage>
        <taxon>Eukaryota</taxon>
        <taxon>Viridiplantae</taxon>
        <taxon>Streptophyta</taxon>
        <taxon>Embryophyta</taxon>
        <taxon>Tracheophyta</taxon>
        <taxon>Spermatophyta</taxon>
        <taxon>Magnoliopsida</taxon>
        <taxon>eudicotyledons</taxon>
        <taxon>Gunneridae</taxon>
        <taxon>Pentapetalae</taxon>
        <taxon>asterids</taxon>
        <taxon>lamiids</taxon>
        <taxon>Solanales</taxon>
        <taxon>Solanaceae</taxon>
        <taxon>Solanoideae</taxon>
        <taxon>Solaneae</taxon>
        <taxon>Solanum</taxon>
    </lineage>
</organism>
<gene>
    <name evidence="1" type="ORF">RDI58_001613</name>
</gene>
<evidence type="ECO:0000313" key="2">
    <source>
        <dbReference type="Proteomes" id="UP001371456"/>
    </source>
</evidence>
<keyword evidence="2" id="KW-1185">Reference proteome</keyword>
<comment type="caution">
    <text evidence="1">The sequence shown here is derived from an EMBL/GenBank/DDBJ whole genome shotgun (WGS) entry which is preliminary data.</text>
</comment>
<dbReference type="Proteomes" id="UP001371456">
    <property type="component" value="Unassembled WGS sequence"/>
</dbReference>
<reference evidence="1 2" key="1">
    <citation type="submission" date="2024-02" db="EMBL/GenBank/DDBJ databases">
        <title>de novo genome assembly of Solanum bulbocastanum strain 11H21.</title>
        <authorList>
            <person name="Hosaka A.J."/>
        </authorList>
    </citation>
    <scope>NUCLEOTIDE SEQUENCE [LARGE SCALE GENOMIC DNA]</scope>
    <source>
        <tissue evidence="1">Young leaves</tissue>
    </source>
</reference>
<name>A0AAN8U5E7_SOLBU</name>
<dbReference type="EMBL" id="JBANQN010000001">
    <property type="protein sequence ID" value="KAK6803829.1"/>
    <property type="molecule type" value="Genomic_DNA"/>
</dbReference>
<accession>A0AAN8U5E7</accession>